<accession>A0A663MQM8</accession>
<keyword evidence="5 6" id="KW-0175">Coiled coil</keyword>
<keyword evidence="4" id="KW-0007">Acetylation</keyword>
<dbReference type="SUPFAM" id="SSF101447">
    <property type="entry name" value="Formin homology 2 domain (FH2 domain)"/>
    <property type="match status" value="1"/>
</dbReference>
<dbReference type="InterPro" id="IPR016024">
    <property type="entry name" value="ARM-type_fold"/>
</dbReference>
<dbReference type="InterPro" id="IPR010473">
    <property type="entry name" value="GTPase-bd"/>
</dbReference>
<dbReference type="SMART" id="SM01140">
    <property type="entry name" value="Drf_GBD"/>
    <property type="match status" value="1"/>
</dbReference>
<dbReference type="PROSITE" id="PS51232">
    <property type="entry name" value="GBD_FH3"/>
    <property type="match status" value="1"/>
</dbReference>
<evidence type="ECO:0000259" key="9">
    <source>
        <dbReference type="PROSITE" id="PS51232"/>
    </source>
</evidence>
<comment type="subcellular location">
    <subcellularLocation>
        <location evidence="1">Cytoplasm</location>
    </subcellularLocation>
</comment>
<keyword evidence="12" id="KW-1185">Reference proteome</keyword>
<dbReference type="InterPro" id="IPR014767">
    <property type="entry name" value="DAD_dom"/>
</dbReference>
<reference evidence="11" key="1">
    <citation type="submission" date="2025-08" db="UniProtKB">
        <authorList>
            <consortium name="Ensembl"/>
        </authorList>
    </citation>
    <scope>IDENTIFICATION</scope>
</reference>
<dbReference type="SMART" id="SM00498">
    <property type="entry name" value="FH2"/>
    <property type="match status" value="1"/>
</dbReference>
<dbReference type="InterPro" id="IPR010472">
    <property type="entry name" value="FH3_dom"/>
</dbReference>
<dbReference type="GO" id="GO:0030041">
    <property type="term" value="P:actin filament polymerization"/>
    <property type="evidence" value="ECO:0007669"/>
    <property type="project" value="TreeGrafter"/>
</dbReference>
<dbReference type="AlphaFoldDB" id="A0A663MQM8"/>
<dbReference type="InterPro" id="IPR015425">
    <property type="entry name" value="FH2_Formin"/>
</dbReference>
<feature type="coiled-coil region" evidence="6">
    <location>
        <begin position="848"/>
        <end position="875"/>
    </location>
</feature>
<evidence type="ECO:0000256" key="2">
    <source>
        <dbReference type="ARBA" id="ARBA00008214"/>
    </source>
</evidence>
<evidence type="ECO:0000313" key="11">
    <source>
        <dbReference type="Ensembl" id="ENSACUP00000014017.1"/>
    </source>
</evidence>
<dbReference type="GO" id="GO:0005884">
    <property type="term" value="C:actin filament"/>
    <property type="evidence" value="ECO:0007669"/>
    <property type="project" value="TreeGrafter"/>
</dbReference>
<dbReference type="Gene3D" id="1.10.238.150">
    <property type="entry name" value="Formin, FH3 diaphanous domain"/>
    <property type="match status" value="1"/>
</dbReference>
<dbReference type="GO" id="GO:0003779">
    <property type="term" value="F:actin binding"/>
    <property type="evidence" value="ECO:0007669"/>
    <property type="project" value="InterPro"/>
</dbReference>
<dbReference type="Pfam" id="PF06367">
    <property type="entry name" value="Drf_FH3"/>
    <property type="match status" value="1"/>
</dbReference>
<dbReference type="PROSITE" id="PS51444">
    <property type="entry name" value="FH2"/>
    <property type="match status" value="1"/>
</dbReference>
<evidence type="ECO:0000313" key="12">
    <source>
        <dbReference type="Proteomes" id="UP000472269"/>
    </source>
</evidence>
<proteinExistence type="inferred from homology"/>
<dbReference type="PANTHER" id="PTHR45691">
    <property type="entry name" value="PROTEIN DIAPHANOUS"/>
    <property type="match status" value="1"/>
</dbReference>
<reference evidence="11" key="2">
    <citation type="submission" date="2025-09" db="UniProtKB">
        <authorList>
            <consortium name="Ensembl"/>
        </authorList>
    </citation>
    <scope>IDENTIFICATION</scope>
</reference>
<dbReference type="FunFam" id="1.10.20.40:FF:000001">
    <property type="entry name" value="Diaphanous related formin 2"/>
    <property type="match status" value="1"/>
</dbReference>
<feature type="domain" description="FH2" evidence="10">
    <location>
        <begin position="587"/>
        <end position="968"/>
    </location>
</feature>
<dbReference type="Gene3D" id="1.20.58.630">
    <property type="match status" value="1"/>
</dbReference>
<dbReference type="FunFam" id="1.10.238.150:FF:000002">
    <property type="entry name" value="protein diaphanous homolog 2 isoform X2"/>
    <property type="match status" value="1"/>
</dbReference>
<dbReference type="GO" id="GO:0005737">
    <property type="term" value="C:cytoplasm"/>
    <property type="evidence" value="ECO:0007669"/>
    <property type="project" value="UniProtKB-SubCell"/>
</dbReference>
<feature type="domain" description="DAD" evidence="8">
    <location>
        <begin position="991"/>
        <end position="1021"/>
    </location>
</feature>
<feature type="compositionally biased region" description="Basic and acidic residues" evidence="7">
    <location>
        <begin position="952"/>
        <end position="975"/>
    </location>
</feature>
<evidence type="ECO:0000256" key="5">
    <source>
        <dbReference type="ARBA" id="ARBA00023054"/>
    </source>
</evidence>
<dbReference type="Gene3D" id="1.10.20.40">
    <property type="entry name" value="Formin, diaphanous GTPase-binding domain"/>
    <property type="match status" value="1"/>
</dbReference>
<dbReference type="InterPro" id="IPR011989">
    <property type="entry name" value="ARM-like"/>
</dbReference>
<dbReference type="PANTHER" id="PTHR45691:SF3">
    <property type="entry name" value="PROTEIN DIAPHANOUS HOMOLOG 2"/>
    <property type="match status" value="1"/>
</dbReference>
<evidence type="ECO:0000256" key="6">
    <source>
        <dbReference type="SAM" id="Coils"/>
    </source>
</evidence>
<dbReference type="PROSITE" id="PS51231">
    <property type="entry name" value="DAD"/>
    <property type="match status" value="1"/>
</dbReference>
<dbReference type="Pfam" id="PF06345">
    <property type="entry name" value="Drf_DAD"/>
    <property type="match status" value="1"/>
</dbReference>
<protein>
    <submittedName>
        <fullName evidence="11">Diaphanous related formin 2</fullName>
    </submittedName>
</protein>
<name>A0A663MQM8_ATHCN</name>
<dbReference type="InterPro" id="IPR010465">
    <property type="entry name" value="Drf_DAD"/>
</dbReference>
<dbReference type="InterPro" id="IPR044933">
    <property type="entry name" value="DIA_GBD_sf"/>
</dbReference>
<dbReference type="GO" id="GO:0031267">
    <property type="term" value="F:small GTPase binding"/>
    <property type="evidence" value="ECO:0007669"/>
    <property type="project" value="InterPro"/>
</dbReference>
<dbReference type="Ensembl" id="ENSACUT00000014948.1">
    <property type="protein sequence ID" value="ENSACUP00000014017.1"/>
    <property type="gene ID" value="ENSACUG00000009249.1"/>
</dbReference>
<dbReference type="Gene3D" id="1.25.10.10">
    <property type="entry name" value="Leucine-rich Repeat Variant"/>
    <property type="match status" value="1"/>
</dbReference>
<feature type="compositionally biased region" description="Pro residues" evidence="7">
    <location>
        <begin position="503"/>
        <end position="565"/>
    </location>
</feature>
<keyword evidence="3" id="KW-0963">Cytoplasm</keyword>
<organism evidence="11 12">
    <name type="scientific">Athene cunicularia</name>
    <name type="common">Burrowing owl</name>
    <name type="synonym">Speotyto cunicularia</name>
    <dbReference type="NCBI Taxonomy" id="194338"/>
    <lineage>
        <taxon>Eukaryota</taxon>
        <taxon>Metazoa</taxon>
        <taxon>Chordata</taxon>
        <taxon>Craniata</taxon>
        <taxon>Vertebrata</taxon>
        <taxon>Euteleostomi</taxon>
        <taxon>Archelosauria</taxon>
        <taxon>Archosauria</taxon>
        <taxon>Dinosauria</taxon>
        <taxon>Saurischia</taxon>
        <taxon>Theropoda</taxon>
        <taxon>Coelurosauria</taxon>
        <taxon>Aves</taxon>
        <taxon>Neognathae</taxon>
        <taxon>Neoaves</taxon>
        <taxon>Telluraves</taxon>
        <taxon>Strigiformes</taxon>
        <taxon>Strigidae</taxon>
        <taxon>Athene</taxon>
    </lineage>
</organism>
<gene>
    <name evidence="11" type="primary">DIAPH2</name>
</gene>
<dbReference type="SUPFAM" id="SSF48371">
    <property type="entry name" value="ARM repeat"/>
    <property type="match status" value="1"/>
</dbReference>
<feature type="region of interest" description="Disordered" evidence="7">
    <location>
        <begin position="499"/>
        <end position="565"/>
    </location>
</feature>
<dbReference type="Gene3D" id="1.20.58.2220">
    <property type="entry name" value="Formin, FH2 domain"/>
    <property type="match status" value="2"/>
</dbReference>
<evidence type="ECO:0000256" key="1">
    <source>
        <dbReference type="ARBA" id="ARBA00004496"/>
    </source>
</evidence>
<dbReference type="InterPro" id="IPR014768">
    <property type="entry name" value="GBD/FH3_dom"/>
</dbReference>
<dbReference type="FunFam" id="1.20.58.630:FF:000001">
    <property type="entry name" value="Diaphanous related formin 1"/>
    <property type="match status" value="1"/>
</dbReference>
<dbReference type="Gene3D" id="6.10.30.30">
    <property type="match status" value="1"/>
</dbReference>
<comment type="similarity">
    <text evidence="2">Belongs to the formin homology family. Diaphanous subfamily.</text>
</comment>
<evidence type="ECO:0000259" key="10">
    <source>
        <dbReference type="PROSITE" id="PS51444"/>
    </source>
</evidence>
<dbReference type="InterPro" id="IPR051412">
    <property type="entry name" value="Formin_Homology_Diaphanous_sf"/>
</dbReference>
<dbReference type="Pfam" id="PF06371">
    <property type="entry name" value="Drf_GBD"/>
    <property type="match status" value="1"/>
</dbReference>
<dbReference type="SMART" id="SM01139">
    <property type="entry name" value="Drf_FH3"/>
    <property type="match status" value="1"/>
</dbReference>
<dbReference type="FunFam" id="1.25.10.10:FF:000033">
    <property type="entry name" value="Diaphanous related formin 2"/>
    <property type="match status" value="1"/>
</dbReference>
<evidence type="ECO:0000256" key="7">
    <source>
        <dbReference type="SAM" id="MobiDB-lite"/>
    </source>
</evidence>
<dbReference type="Pfam" id="PF02181">
    <property type="entry name" value="FH2"/>
    <property type="match status" value="2"/>
</dbReference>
<evidence type="ECO:0000256" key="3">
    <source>
        <dbReference type="ARBA" id="ARBA00022490"/>
    </source>
</evidence>
<dbReference type="InterPro" id="IPR042201">
    <property type="entry name" value="FH2_Formin_sf"/>
</dbReference>
<evidence type="ECO:0000259" key="8">
    <source>
        <dbReference type="PROSITE" id="PS51231"/>
    </source>
</evidence>
<dbReference type="Proteomes" id="UP000472269">
    <property type="component" value="Unplaced"/>
</dbReference>
<feature type="domain" description="GBD/FH3" evidence="9">
    <location>
        <begin position="47"/>
        <end position="419"/>
    </location>
</feature>
<sequence length="1037" mass="118857">MSLQRDRITSFRKSAVKKEKPLIQHPIDSQPSISEIPLAQALVDERCMNLSEKEVMDLFEKMMEDMNLNEERKAPLRDKDLTTKREMVVQYISATAKSGGLKNSKHECTLSSQEYIHELRSGISEEKLLNCLESLRVSLTSNPVSWVNNFGHEGLGLLLDALEKLLDKKQQESIDKKNQHKLIQCLKAFMNNKYGLQRILGDERSLFLLARAIDPKQPHMMTETVKILSAICIVGEENLLDKLLGAITTAAERHNRERFSQIVEGLENHEFLQLQVACMQLINALVTSPDDLDFRIHLRNEFLRCGLKKILPGLKDKDNEELDIQLKVFDENKEEDLIELSHRLNDIRSLYFFNNVCTDVNEVFHLLYNMLKDTSSENYFLSILQHFLLIRSDYYIRPQYYKIIEECVSQIVLHSSGTDPDFKCRGRMDVDFTHLIDACADKAKVEESEKKAAEFSRKFDEEFTARQEAQAELQKREEKIKELETEIKQLRTQVIKLNHSKFPIPPPPPLPGGAVIPPPPPLPGGAAIPPPPPLPGGAGPPPPPPLPGGAPPPPPPPFGGPPMPPGLGGVPFAPFPVIPALPHGMKEKKKYKLEVSMKRINWSKIEPQEIAENSFWVKAEEDKFEDPELFAKLALTFGTQMKAKKAVEESEEKKAVQSKKKIKELRILDGKTAQNLSIFLGSFRLPYEEIKSIILEVDEEKLSESLIQNLVKNLPEQKELNALAELKDEYNDLAEPEQFGVVMSSVKMLRSRLNGILFRLMFEEHVNNIKPDIMAVTMACEELKKSESFSKLLELVLFLGNYMNSGSRNAQSLGFNISFLCKTTLTLFFPLLEYRNSLLIVIFFLVSAQTLKSNLESMNRQIQCLEKDIENFRKIQDEHDKFVEKMSISFFHSAREQYEKLSNMHNNMTKLYENLGEYFTFDPKAVSIEEFFGDLSNFRTLFLEALKENNKRREMEEKTKRAKLAKEKAEREKLERQKKKQQLIDMNKEGDETGVMDSLLEALQSGAAFRDRRKRTPRLIVLFKHCYSMCSHKIESQ</sequence>
<feature type="region of interest" description="Disordered" evidence="7">
    <location>
        <begin position="952"/>
        <end position="988"/>
    </location>
</feature>
<evidence type="ECO:0000256" key="4">
    <source>
        <dbReference type="ARBA" id="ARBA00022990"/>
    </source>
</evidence>